<reference evidence="2 3" key="1">
    <citation type="journal article" date="2014" name="PLoS Genet.">
        <title>Phylogenetically driven sequencing of extremely halophilic archaea reveals strategies for static and dynamic osmo-response.</title>
        <authorList>
            <person name="Becker E.A."/>
            <person name="Seitzer P.M."/>
            <person name="Tritt A."/>
            <person name="Larsen D."/>
            <person name="Krusor M."/>
            <person name="Yao A.I."/>
            <person name="Wu D."/>
            <person name="Madern D."/>
            <person name="Eisen J.A."/>
            <person name="Darling A.E."/>
            <person name="Facciotti M.T."/>
        </authorList>
    </citation>
    <scope>NUCLEOTIDE SEQUENCE [LARGE SCALE GENOMIC DNA]</scope>
    <source>
        <strain evidence="2 3">JCM 13552</strain>
    </source>
</reference>
<dbReference type="eggNOG" id="arCOG01252">
    <property type="taxonomic scope" value="Archaea"/>
</dbReference>
<dbReference type="InterPro" id="IPR016162">
    <property type="entry name" value="Ald_DH_N"/>
</dbReference>
<dbReference type="PANTHER" id="PTHR11699">
    <property type="entry name" value="ALDEHYDE DEHYDROGENASE-RELATED"/>
    <property type="match status" value="1"/>
</dbReference>
<dbReference type="InterPro" id="IPR015590">
    <property type="entry name" value="Aldehyde_DH_dom"/>
</dbReference>
<dbReference type="STRING" id="1227457.C451_02829"/>
<proteinExistence type="predicted"/>
<comment type="caution">
    <text evidence="2">The sequence shown here is derived from an EMBL/GenBank/DDBJ whole genome shotgun (WGS) entry which is preliminary data.</text>
</comment>
<dbReference type="InterPro" id="IPR016161">
    <property type="entry name" value="Ald_DH/histidinol_DH"/>
</dbReference>
<protein>
    <submittedName>
        <fullName evidence="2">Aldehyde Dehydrogenase</fullName>
    </submittedName>
</protein>
<dbReference type="Proteomes" id="UP000011680">
    <property type="component" value="Unassembled WGS sequence"/>
</dbReference>
<evidence type="ECO:0000313" key="2">
    <source>
        <dbReference type="EMBL" id="EMA56329.1"/>
    </source>
</evidence>
<dbReference type="Pfam" id="PF00171">
    <property type="entry name" value="Aldedh"/>
    <property type="match status" value="1"/>
</dbReference>
<dbReference type="AlphaFoldDB" id="M0NGU2"/>
<evidence type="ECO:0000259" key="1">
    <source>
        <dbReference type="Pfam" id="PF00171"/>
    </source>
</evidence>
<dbReference type="PATRIC" id="fig|1227457.3.peg.492"/>
<evidence type="ECO:0000313" key="3">
    <source>
        <dbReference type="Proteomes" id="UP000011680"/>
    </source>
</evidence>
<dbReference type="RefSeq" id="WP_007737455.1">
    <property type="nucleotide sequence ID" value="NZ_AOMF01000064.1"/>
</dbReference>
<gene>
    <name evidence="2" type="ORF">C451_02829</name>
</gene>
<dbReference type="Gene3D" id="3.40.605.10">
    <property type="entry name" value="Aldehyde Dehydrogenase, Chain A, domain 1"/>
    <property type="match status" value="1"/>
</dbReference>
<accession>M0NGU2</accession>
<dbReference type="GO" id="GO:0016491">
    <property type="term" value="F:oxidoreductase activity"/>
    <property type="evidence" value="ECO:0007669"/>
    <property type="project" value="InterPro"/>
</dbReference>
<dbReference type="SUPFAM" id="SSF53720">
    <property type="entry name" value="ALDH-like"/>
    <property type="match status" value="1"/>
</dbReference>
<dbReference type="EMBL" id="AOMF01000064">
    <property type="protein sequence ID" value="EMA56329.1"/>
    <property type="molecule type" value="Genomic_DNA"/>
</dbReference>
<organism evidence="2 3">
    <name type="scientific">Halococcus thailandensis JCM 13552</name>
    <dbReference type="NCBI Taxonomy" id="1227457"/>
    <lineage>
        <taxon>Archaea</taxon>
        <taxon>Methanobacteriati</taxon>
        <taxon>Methanobacteriota</taxon>
        <taxon>Stenosarchaea group</taxon>
        <taxon>Halobacteria</taxon>
        <taxon>Halobacteriales</taxon>
        <taxon>Halococcaceae</taxon>
        <taxon>Halococcus</taxon>
    </lineage>
</organism>
<sequence length="88" mass="9722">MPETYRNYINGEWIESENGDTITVRNPADTSDVIGEVQQSTRDDAQQAIAAAVAVTDEWADMPGPSRGEILRKGARLRIPYYPSPNIA</sequence>
<name>M0NGU2_9EURY</name>
<keyword evidence="3" id="KW-1185">Reference proteome</keyword>
<feature type="domain" description="Aldehyde dehydrogenase" evidence="1">
    <location>
        <begin position="13"/>
        <end position="76"/>
    </location>
</feature>